<gene>
    <name evidence="1" type="ORF">H9900_04715</name>
</gene>
<dbReference type="SUPFAM" id="SSF53335">
    <property type="entry name" value="S-adenosyl-L-methionine-dependent methyltransferases"/>
    <property type="match status" value="1"/>
</dbReference>
<dbReference type="PANTHER" id="PTHR38451">
    <property type="entry name" value="TRNA (ADENINE(22)-N(1))-METHYLTRANSFERASE"/>
    <property type="match status" value="1"/>
</dbReference>
<keyword evidence="1" id="KW-0489">Methyltransferase</keyword>
<evidence type="ECO:0000313" key="2">
    <source>
        <dbReference type="Proteomes" id="UP000824162"/>
    </source>
</evidence>
<reference evidence="1" key="1">
    <citation type="journal article" date="2021" name="PeerJ">
        <title>Extensive microbial diversity within the chicken gut microbiome revealed by metagenomics and culture.</title>
        <authorList>
            <person name="Gilroy R."/>
            <person name="Ravi A."/>
            <person name="Getino M."/>
            <person name="Pursley I."/>
            <person name="Horton D.L."/>
            <person name="Alikhan N.F."/>
            <person name="Baker D."/>
            <person name="Gharbi K."/>
            <person name="Hall N."/>
            <person name="Watson M."/>
            <person name="Adriaenssens E.M."/>
            <person name="Foster-Nyarko E."/>
            <person name="Jarju S."/>
            <person name="Secka A."/>
            <person name="Antonio M."/>
            <person name="Oren A."/>
            <person name="Chaudhuri R.R."/>
            <person name="La Ragione R."/>
            <person name="Hildebrand F."/>
            <person name="Pallen M.J."/>
        </authorList>
    </citation>
    <scope>NUCLEOTIDE SEQUENCE</scope>
    <source>
        <strain evidence="1">5790</strain>
    </source>
</reference>
<dbReference type="PANTHER" id="PTHR38451:SF1">
    <property type="entry name" value="TRNA (ADENINE(22)-N(1))-METHYLTRANSFERASE"/>
    <property type="match status" value="1"/>
</dbReference>
<dbReference type="Gene3D" id="3.40.50.150">
    <property type="entry name" value="Vaccinia Virus protein VP39"/>
    <property type="match status" value="1"/>
</dbReference>
<dbReference type="PIRSF" id="PIRSF018637">
    <property type="entry name" value="TrmK"/>
    <property type="match status" value="1"/>
</dbReference>
<sequence>MYSHTLTPRLEKIAALINNSQVAADIGTDHAYLPIALISRGKAKHVIASDINPGPLERARSNVSKYNMNEQISLRLGSGLSAIAAGECADTLVIAGMGGLNIMQMLKEGEETVKKAETVIVQPMTKIPELRQYLYDSGFSGIREYLVKESEKLYVIIAFETQKTENKPLSELEKLLGRSLINTQPEHFAEYKELFIKRLKASIDGLRLSTDSQKLSETEKLLSEAEKI</sequence>
<reference evidence="1" key="2">
    <citation type="submission" date="2021-04" db="EMBL/GenBank/DDBJ databases">
        <authorList>
            <person name="Gilroy R."/>
        </authorList>
    </citation>
    <scope>NUCLEOTIDE SEQUENCE</scope>
    <source>
        <strain evidence="1">5790</strain>
    </source>
</reference>
<organism evidence="1 2">
    <name type="scientific">Candidatus Monoglobus merdigallinarum</name>
    <dbReference type="NCBI Taxonomy" id="2838698"/>
    <lineage>
        <taxon>Bacteria</taxon>
        <taxon>Bacillati</taxon>
        <taxon>Bacillota</taxon>
        <taxon>Clostridia</taxon>
        <taxon>Monoglobales</taxon>
        <taxon>Monoglobaceae</taxon>
        <taxon>Monoglobus</taxon>
    </lineage>
</organism>
<keyword evidence="1" id="KW-0808">Transferase</keyword>
<protein>
    <submittedName>
        <fullName evidence="1">Class I SAM-dependent methyltransferase</fullName>
    </submittedName>
</protein>
<dbReference type="InterPro" id="IPR006901">
    <property type="entry name" value="TrmK"/>
</dbReference>
<dbReference type="Pfam" id="PF12847">
    <property type="entry name" value="Methyltransf_18"/>
    <property type="match status" value="1"/>
</dbReference>
<proteinExistence type="predicted"/>
<accession>A0A9D1PS72</accession>
<dbReference type="InterPro" id="IPR029063">
    <property type="entry name" value="SAM-dependent_MTases_sf"/>
</dbReference>
<dbReference type="GO" id="GO:0160105">
    <property type="term" value="F:tRNA (adenine(22)-N1)-methyltransferase activity"/>
    <property type="evidence" value="ECO:0007669"/>
    <property type="project" value="InterPro"/>
</dbReference>
<dbReference type="EMBL" id="DXIJ01000099">
    <property type="protein sequence ID" value="HIV86096.1"/>
    <property type="molecule type" value="Genomic_DNA"/>
</dbReference>
<comment type="caution">
    <text evidence="1">The sequence shown here is derived from an EMBL/GenBank/DDBJ whole genome shotgun (WGS) entry which is preliminary data.</text>
</comment>
<dbReference type="Proteomes" id="UP000824162">
    <property type="component" value="Unassembled WGS sequence"/>
</dbReference>
<dbReference type="GO" id="GO:0032259">
    <property type="term" value="P:methylation"/>
    <property type="evidence" value="ECO:0007669"/>
    <property type="project" value="UniProtKB-KW"/>
</dbReference>
<evidence type="ECO:0000313" key="1">
    <source>
        <dbReference type="EMBL" id="HIV86096.1"/>
    </source>
</evidence>
<name>A0A9D1PS72_9FIRM</name>
<dbReference type="AlphaFoldDB" id="A0A9D1PS72"/>